<feature type="domain" description="G-protein coupled receptors family 3 profile" evidence="14">
    <location>
        <begin position="476"/>
        <end position="577"/>
    </location>
</feature>
<dbReference type="PROSITE" id="PS50259">
    <property type="entry name" value="G_PROTEIN_RECEP_F3_4"/>
    <property type="match status" value="1"/>
</dbReference>
<keyword evidence="4 12" id="KW-0812">Transmembrane</keyword>
<evidence type="ECO:0000256" key="2">
    <source>
        <dbReference type="ARBA" id="ARBA00007242"/>
    </source>
</evidence>
<organism evidence="15 16">
    <name type="scientific">Perca fluviatilis</name>
    <name type="common">European perch</name>
    <dbReference type="NCBI Taxonomy" id="8168"/>
    <lineage>
        <taxon>Eukaryota</taxon>
        <taxon>Metazoa</taxon>
        <taxon>Chordata</taxon>
        <taxon>Craniata</taxon>
        <taxon>Vertebrata</taxon>
        <taxon>Euteleostomi</taxon>
        <taxon>Actinopterygii</taxon>
        <taxon>Neopterygii</taxon>
        <taxon>Teleostei</taxon>
        <taxon>Neoteleostei</taxon>
        <taxon>Acanthomorphata</taxon>
        <taxon>Eupercaria</taxon>
        <taxon>Perciformes</taxon>
        <taxon>Percoidei</taxon>
        <taxon>Percidae</taxon>
        <taxon>Percinae</taxon>
        <taxon>Perca</taxon>
    </lineage>
</organism>
<evidence type="ECO:0000256" key="4">
    <source>
        <dbReference type="ARBA" id="ARBA00022692"/>
    </source>
</evidence>
<feature type="transmembrane region" description="Helical" evidence="12">
    <location>
        <begin position="513"/>
        <end position="534"/>
    </location>
</feature>
<evidence type="ECO:0000256" key="11">
    <source>
        <dbReference type="ARBA" id="ARBA00023224"/>
    </source>
</evidence>
<dbReference type="Gene3D" id="3.40.50.2300">
    <property type="match status" value="2"/>
</dbReference>
<evidence type="ECO:0000256" key="13">
    <source>
        <dbReference type="SAM" id="SignalP"/>
    </source>
</evidence>
<keyword evidence="16" id="KW-1185">Reference proteome</keyword>
<evidence type="ECO:0000256" key="10">
    <source>
        <dbReference type="ARBA" id="ARBA00023180"/>
    </source>
</evidence>
<dbReference type="SUPFAM" id="SSF53822">
    <property type="entry name" value="Periplasmic binding protein-like I"/>
    <property type="match status" value="1"/>
</dbReference>
<evidence type="ECO:0000256" key="9">
    <source>
        <dbReference type="ARBA" id="ARBA00023170"/>
    </source>
</evidence>
<reference evidence="15 16" key="1">
    <citation type="submission" date="2019-06" db="EMBL/GenBank/DDBJ databases">
        <title>A chromosome-scale genome assembly of the European perch, Perca fluviatilis.</title>
        <authorList>
            <person name="Roques C."/>
            <person name="Zahm M."/>
            <person name="Cabau C."/>
            <person name="Klopp C."/>
            <person name="Bouchez O."/>
            <person name="Donnadieu C."/>
            <person name="Kuhl H."/>
            <person name="Gislard M."/>
            <person name="Guendouz S."/>
            <person name="Journot L."/>
            <person name="Haffray P."/>
            <person name="Bestin A."/>
            <person name="Morvezen R."/>
            <person name="Feron R."/>
            <person name="Wen M."/>
            <person name="Jouanno E."/>
            <person name="Herpin A."/>
            <person name="Schartl M."/>
            <person name="Postlethwait J."/>
            <person name="Schaerlinger B."/>
            <person name="Chardard D."/>
            <person name="Lecocq T."/>
            <person name="Poncet C."/>
            <person name="Jaffrelo L."/>
            <person name="Lampietro C."/>
            <person name="Guiguen Y."/>
        </authorList>
    </citation>
    <scope>NUCLEOTIDE SEQUENCE [LARGE SCALE GENOMIC DNA]</scope>
    <source>
        <tissue evidence="15">Blood</tissue>
    </source>
</reference>
<evidence type="ECO:0000256" key="12">
    <source>
        <dbReference type="SAM" id="Phobius"/>
    </source>
</evidence>
<evidence type="ECO:0000256" key="3">
    <source>
        <dbReference type="ARBA" id="ARBA00022475"/>
    </source>
</evidence>
<dbReference type="GO" id="GO:0005886">
    <property type="term" value="C:plasma membrane"/>
    <property type="evidence" value="ECO:0007669"/>
    <property type="project" value="UniProtKB-SubCell"/>
</dbReference>
<comment type="subcellular location">
    <subcellularLocation>
        <location evidence="1">Cell membrane</location>
        <topology evidence="1">Multi-pass membrane protein</topology>
    </subcellularLocation>
</comment>
<evidence type="ECO:0000256" key="6">
    <source>
        <dbReference type="ARBA" id="ARBA00022989"/>
    </source>
</evidence>
<dbReference type="InterPro" id="IPR011500">
    <property type="entry name" value="GPCR_3_9-Cys_dom"/>
</dbReference>
<feature type="signal peptide" evidence="13">
    <location>
        <begin position="1"/>
        <end position="26"/>
    </location>
</feature>
<keyword evidence="6 12" id="KW-1133">Transmembrane helix</keyword>
<dbReference type="AlphaFoldDB" id="A0A6A5EYB1"/>
<keyword evidence="9" id="KW-0675">Receptor</keyword>
<dbReference type="PRINTS" id="PR01535">
    <property type="entry name" value="VOMERONASL2R"/>
</dbReference>
<comment type="similarity">
    <text evidence="2">Belongs to the G-protein coupled receptor 3 family.</text>
</comment>
<evidence type="ECO:0000256" key="8">
    <source>
        <dbReference type="ARBA" id="ARBA00023136"/>
    </source>
</evidence>
<dbReference type="FunFam" id="3.40.50.2300:FF:000016">
    <property type="entry name" value="Taste 1 receptor member 2"/>
    <property type="match status" value="1"/>
</dbReference>
<dbReference type="Pfam" id="PF07562">
    <property type="entry name" value="NCD3G"/>
    <property type="match status" value="1"/>
</dbReference>
<keyword evidence="7" id="KW-0297">G-protein coupled receptor</keyword>
<gene>
    <name evidence="15" type="ORF">PFLUV_G00023540</name>
</gene>
<evidence type="ECO:0000313" key="16">
    <source>
        <dbReference type="Proteomes" id="UP000465112"/>
    </source>
</evidence>
<name>A0A6A5EYB1_PERFL</name>
<keyword evidence="11" id="KW-0807">Transducer</keyword>
<dbReference type="InterPro" id="IPR000068">
    <property type="entry name" value="GPCR_3_Ca_sens_rcpt-rel"/>
</dbReference>
<dbReference type="PANTHER" id="PTHR24061">
    <property type="entry name" value="CALCIUM-SENSING RECEPTOR-RELATED"/>
    <property type="match status" value="1"/>
</dbReference>
<comment type="caution">
    <text evidence="15">The sequence shown here is derived from an EMBL/GenBank/DDBJ whole genome shotgun (WGS) entry which is preliminary data.</text>
</comment>
<dbReference type="PANTHER" id="PTHR24061:SF528">
    <property type="entry name" value="C-FAMILY ODORANT RECEPTOR OLFCD2-RELATED"/>
    <property type="match status" value="1"/>
</dbReference>
<dbReference type="Pfam" id="PF00003">
    <property type="entry name" value="7tm_3"/>
    <property type="match status" value="1"/>
</dbReference>
<dbReference type="InterPro" id="IPR038550">
    <property type="entry name" value="GPCR_3_9-Cys_sf"/>
</dbReference>
<keyword evidence="10" id="KW-0325">Glycoprotein</keyword>
<keyword evidence="5 13" id="KW-0732">Signal</keyword>
<evidence type="ECO:0000313" key="15">
    <source>
        <dbReference type="EMBL" id="KAF1394151.1"/>
    </source>
</evidence>
<keyword evidence="3" id="KW-1003">Cell membrane</keyword>
<evidence type="ECO:0000256" key="7">
    <source>
        <dbReference type="ARBA" id="ARBA00023040"/>
    </source>
</evidence>
<evidence type="ECO:0000259" key="14">
    <source>
        <dbReference type="PROSITE" id="PS50259"/>
    </source>
</evidence>
<keyword evidence="8 12" id="KW-0472">Membrane</keyword>
<dbReference type="Pfam" id="PF01094">
    <property type="entry name" value="ANF_receptor"/>
    <property type="match status" value="1"/>
</dbReference>
<accession>A0A6A5EYB1</accession>
<dbReference type="InterPro" id="IPR028082">
    <property type="entry name" value="Peripla_BP_I"/>
</dbReference>
<evidence type="ECO:0000256" key="1">
    <source>
        <dbReference type="ARBA" id="ARBA00004651"/>
    </source>
</evidence>
<dbReference type="GO" id="GO:0004930">
    <property type="term" value="F:G protein-coupled receptor activity"/>
    <property type="evidence" value="ECO:0007669"/>
    <property type="project" value="UniProtKB-KW"/>
</dbReference>
<proteinExistence type="inferred from homology"/>
<dbReference type="Gene3D" id="2.10.50.30">
    <property type="entry name" value="GPCR, family 3, nine cysteines domain"/>
    <property type="match status" value="1"/>
</dbReference>
<evidence type="ECO:0000256" key="5">
    <source>
        <dbReference type="ARBA" id="ARBA00022729"/>
    </source>
</evidence>
<dbReference type="PRINTS" id="PR00248">
    <property type="entry name" value="GPCRMGR"/>
</dbReference>
<feature type="chain" id="PRO_5025483685" description="G-protein coupled receptors family 3 profile domain-containing protein" evidence="13">
    <location>
        <begin position="27"/>
        <end position="577"/>
    </location>
</feature>
<dbReference type="EMBL" id="VHII01000002">
    <property type="protein sequence ID" value="KAF1394151.1"/>
    <property type="molecule type" value="Genomic_DNA"/>
</dbReference>
<dbReference type="InterPro" id="IPR000337">
    <property type="entry name" value="GPCR_3"/>
</dbReference>
<dbReference type="InterPro" id="IPR017978">
    <property type="entry name" value="GPCR_3_C"/>
</dbReference>
<dbReference type="InterPro" id="IPR001828">
    <property type="entry name" value="ANF_lig-bd_rcpt"/>
</dbReference>
<feature type="transmembrane region" description="Helical" evidence="12">
    <location>
        <begin position="546"/>
        <end position="570"/>
    </location>
</feature>
<dbReference type="Proteomes" id="UP000465112">
    <property type="component" value="Chromosome 2"/>
</dbReference>
<protein>
    <recommendedName>
        <fullName evidence="14">G-protein coupled receptors family 3 profile domain-containing protein</fullName>
    </recommendedName>
</protein>
<dbReference type="InterPro" id="IPR004073">
    <property type="entry name" value="GPCR_3_vmron_rcpt_2"/>
</dbReference>
<sequence>MTSTHRGPEKGCLLLQLLLVAFFSQAEELVCRQRGEADRPQLSKDGDFMLGGIFSFHSSWINRQDSYTQKPLPLECTSLNFRGFQYSQAMLFAIEEINNSTELLPGISLGYKIYDVCGSIARGVRVTLSLANGNEISHFATCACLSDKTKYPSFLRTIPSDYYQSRALAQLVWHFGWTWVGAIRTNDDYGNNGMAIFTETAQHLGICLEYSVAFFRTDPPEKIQKIISMIKASTSKVIVAFLSHMDMDVLIHELSDHNLTGYQWVGSESWIFDSQIAVMDINHILDGAVGLSIPKAHVSGMREFMLDVKPLNSSSNEMFSEFWETLFNCKFKQSKTSARNQRECTGHEDLTGVQNSFTDMSLMPIFNNVYKGVYAVAHALHNILSCNKTCNNVVQLDPLTVPLSVCSEKCPPGTRKVLQKGKPVCCYDCLRCAEGEMSNITDSITCVRCHPEFWSNERRDACVKKEAEFLSYEEVMGALLTAASLSGTCITAVVAFIFFRYRKTPIVRANNSELSFLLLFSLTLCFLCSLTFIGRPSEWSCMLRHTAFGITFVLCISCVLGKTIVVLMAFRATLPEF</sequence>
<dbReference type="FunFam" id="2.10.50.30:FF:000002">
    <property type="entry name" value="Vomeronasal 2 receptor, h1"/>
    <property type="match status" value="1"/>
</dbReference>
<feature type="transmembrane region" description="Helical" evidence="12">
    <location>
        <begin position="475"/>
        <end position="501"/>
    </location>
</feature>